<evidence type="ECO:0000256" key="2">
    <source>
        <dbReference type="ARBA" id="ARBA00023015"/>
    </source>
</evidence>
<dbReference type="GO" id="GO:0003700">
    <property type="term" value="F:DNA-binding transcription factor activity"/>
    <property type="evidence" value="ECO:0007669"/>
    <property type="project" value="InterPro"/>
</dbReference>
<dbReference type="AlphaFoldDB" id="A0A177Y8N9"/>
<evidence type="ECO:0000256" key="5">
    <source>
        <dbReference type="ARBA" id="ARBA00023163"/>
    </source>
</evidence>
<dbReference type="FunFam" id="1.10.10.10:FF:000001">
    <property type="entry name" value="LysR family transcriptional regulator"/>
    <property type="match status" value="1"/>
</dbReference>
<dbReference type="RefSeq" id="WP_068429570.1">
    <property type="nucleotide sequence ID" value="NZ_LVHI01000032.1"/>
</dbReference>
<evidence type="ECO:0000259" key="6">
    <source>
        <dbReference type="PROSITE" id="PS50931"/>
    </source>
</evidence>
<dbReference type="Gene3D" id="1.10.10.10">
    <property type="entry name" value="Winged helix-like DNA-binding domain superfamily/Winged helix DNA-binding domain"/>
    <property type="match status" value="1"/>
</dbReference>
<dbReference type="InterPro" id="IPR000847">
    <property type="entry name" value="LysR_HTH_N"/>
</dbReference>
<organism evidence="7 8">
    <name type="scientific">Rhodococcoides kyotonense</name>
    <dbReference type="NCBI Taxonomy" id="398843"/>
    <lineage>
        <taxon>Bacteria</taxon>
        <taxon>Bacillati</taxon>
        <taxon>Actinomycetota</taxon>
        <taxon>Actinomycetes</taxon>
        <taxon>Mycobacteriales</taxon>
        <taxon>Nocardiaceae</taxon>
        <taxon>Rhodococcoides</taxon>
    </lineage>
</organism>
<dbReference type="InterPro" id="IPR036390">
    <property type="entry name" value="WH_DNA-bd_sf"/>
</dbReference>
<evidence type="ECO:0000256" key="3">
    <source>
        <dbReference type="ARBA" id="ARBA00023125"/>
    </source>
</evidence>
<dbReference type="PRINTS" id="PR00039">
    <property type="entry name" value="HTHLYSR"/>
</dbReference>
<evidence type="ECO:0000256" key="1">
    <source>
        <dbReference type="ARBA" id="ARBA00009437"/>
    </source>
</evidence>
<dbReference type="PANTHER" id="PTHR30346">
    <property type="entry name" value="TRANSCRIPTIONAL DUAL REGULATOR HCAR-RELATED"/>
    <property type="match status" value="1"/>
</dbReference>
<name>A0A177Y8N9_9NOCA</name>
<dbReference type="InterPro" id="IPR005119">
    <property type="entry name" value="LysR_subst-bd"/>
</dbReference>
<comment type="similarity">
    <text evidence="1">Belongs to the LysR transcriptional regulatory family.</text>
</comment>
<feature type="domain" description="HTH lysR-type" evidence="6">
    <location>
        <begin position="1"/>
        <end position="58"/>
    </location>
</feature>
<keyword evidence="4" id="KW-0010">Activator</keyword>
<comment type="caution">
    <text evidence="7">The sequence shown here is derived from an EMBL/GenBank/DDBJ whole genome shotgun (WGS) entry which is preliminary data.</text>
</comment>
<keyword evidence="5" id="KW-0804">Transcription</keyword>
<dbReference type="PROSITE" id="PS50931">
    <property type="entry name" value="HTH_LYSR"/>
    <property type="match status" value="1"/>
</dbReference>
<dbReference type="SUPFAM" id="SSF46785">
    <property type="entry name" value="Winged helix' DNA-binding domain"/>
    <property type="match status" value="1"/>
</dbReference>
<dbReference type="Pfam" id="PF00126">
    <property type="entry name" value="HTH_1"/>
    <property type="match status" value="1"/>
</dbReference>
<evidence type="ECO:0000313" key="8">
    <source>
        <dbReference type="Proteomes" id="UP000077519"/>
    </source>
</evidence>
<keyword evidence="2" id="KW-0805">Transcription regulation</keyword>
<gene>
    <name evidence="7" type="ORF">A3K89_08925</name>
</gene>
<dbReference type="GO" id="GO:0032993">
    <property type="term" value="C:protein-DNA complex"/>
    <property type="evidence" value="ECO:0007669"/>
    <property type="project" value="TreeGrafter"/>
</dbReference>
<sequence length="290" mass="31002">MELRHIQYAVAVAEEQHFSRAAARLHVAQSALSSQIRDLERELGVELFSRTSRSVTVTDAGRVFLERAYGVLGSVSRLVADVSPSTTEVRRLRVGMIVPLTRVDVVAAVASLTASHPNTAVSLLPRGSAITLDGVSDGSLDVGIVGLAPGRTHTGLTSTALWTEPLSLFVAAEHEWARRRSVRLVELDGMTMIDRPAGSEARMQTDYAFTQSSVPRGTIIEADSSDIVAGLTESGLGVTLLPTSLASLFPRLHRIDVVDAPTRTVSVVTNPSNTTSVTAAFTDYLLRQGS</sequence>
<dbReference type="Pfam" id="PF03466">
    <property type="entry name" value="LysR_substrate"/>
    <property type="match status" value="1"/>
</dbReference>
<dbReference type="Proteomes" id="UP000077519">
    <property type="component" value="Unassembled WGS sequence"/>
</dbReference>
<keyword evidence="3" id="KW-0238">DNA-binding</keyword>
<keyword evidence="8" id="KW-1185">Reference proteome</keyword>
<dbReference type="SUPFAM" id="SSF53850">
    <property type="entry name" value="Periplasmic binding protein-like II"/>
    <property type="match status" value="1"/>
</dbReference>
<evidence type="ECO:0000256" key="4">
    <source>
        <dbReference type="ARBA" id="ARBA00023159"/>
    </source>
</evidence>
<dbReference type="EMBL" id="LVHI01000032">
    <property type="protein sequence ID" value="OAK51811.1"/>
    <property type="molecule type" value="Genomic_DNA"/>
</dbReference>
<dbReference type="InterPro" id="IPR036388">
    <property type="entry name" value="WH-like_DNA-bd_sf"/>
</dbReference>
<proteinExistence type="inferred from homology"/>
<accession>A0A177Y8N9</accession>
<reference evidence="7 8" key="1">
    <citation type="submission" date="2016-03" db="EMBL/GenBank/DDBJ databases">
        <title>Genome sequence of Rhodococcus kyotonensis KB10.</title>
        <authorList>
            <person name="Jeong H."/>
            <person name="Hong C.E."/>
            <person name="Jo S.H."/>
            <person name="Park J.M."/>
        </authorList>
    </citation>
    <scope>NUCLEOTIDE SEQUENCE [LARGE SCALE GENOMIC DNA]</scope>
    <source>
        <strain evidence="7 8">KB10</strain>
    </source>
</reference>
<dbReference type="Gene3D" id="3.40.190.290">
    <property type="match status" value="1"/>
</dbReference>
<protein>
    <recommendedName>
        <fullName evidence="6">HTH lysR-type domain-containing protein</fullName>
    </recommendedName>
</protein>
<dbReference type="GO" id="GO:0003677">
    <property type="term" value="F:DNA binding"/>
    <property type="evidence" value="ECO:0007669"/>
    <property type="project" value="UniProtKB-KW"/>
</dbReference>
<evidence type="ECO:0000313" key="7">
    <source>
        <dbReference type="EMBL" id="OAK51811.1"/>
    </source>
</evidence>
<dbReference type="PANTHER" id="PTHR30346:SF28">
    <property type="entry name" value="HTH-TYPE TRANSCRIPTIONAL REGULATOR CYNR"/>
    <property type="match status" value="1"/>
</dbReference>